<dbReference type="InterPro" id="IPR009839">
    <property type="entry name" value="SseB_N"/>
</dbReference>
<dbReference type="OrthoDB" id="4963989at2"/>
<proteinExistence type="predicted"/>
<sequence length="167" mass="17892">MLGCMSEDNEAAKTSQSTDKSQEWTGPEPITTSNEPATHFEMMIRAAQNDPALNGQVIGSLMNSEVYFLSREEVSGETTNAQPMLLQNAAGEPVIALFTHVARIPGAYIDVAPYGVQVLGGTVVRSLVDTGLVINPGHELCLEIDAAGVQRICDEFNLDGSLKKPTE</sequence>
<dbReference type="Pfam" id="PF07179">
    <property type="entry name" value="SseB"/>
    <property type="match status" value="1"/>
</dbReference>
<organism evidence="3 4">
    <name type="scientific">Paeniglutamicibacter gangotriensis</name>
    <dbReference type="NCBI Taxonomy" id="254787"/>
    <lineage>
        <taxon>Bacteria</taxon>
        <taxon>Bacillati</taxon>
        <taxon>Actinomycetota</taxon>
        <taxon>Actinomycetes</taxon>
        <taxon>Micrococcales</taxon>
        <taxon>Micrococcaceae</taxon>
        <taxon>Paeniglutamicibacter</taxon>
    </lineage>
</organism>
<accession>A0A5B0E3U4</accession>
<evidence type="ECO:0000313" key="3">
    <source>
        <dbReference type="EMBL" id="KAA0973727.1"/>
    </source>
</evidence>
<evidence type="ECO:0000313" key="4">
    <source>
        <dbReference type="Proteomes" id="UP000323856"/>
    </source>
</evidence>
<evidence type="ECO:0000259" key="2">
    <source>
        <dbReference type="Pfam" id="PF07179"/>
    </source>
</evidence>
<feature type="region of interest" description="Disordered" evidence="1">
    <location>
        <begin position="1"/>
        <end position="34"/>
    </location>
</feature>
<evidence type="ECO:0000256" key="1">
    <source>
        <dbReference type="SAM" id="MobiDB-lite"/>
    </source>
</evidence>
<feature type="domain" description="SseB protein N-terminal" evidence="2">
    <location>
        <begin position="45"/>
        <end position="149"/>
    </location>
</feature>
<protein>
    <submittedName>
        <fullName evidence="3">SseB family protein</fullName>
    </submittedName>
</protein>
<reference evidence="3 4" key="1">
    <citation type="submission" date="2019-07" db="EMBL/GenBank/DDBJ databases">
        <title>Analysis of the biochemical properties, biological activity and biotechnological potential of siderophores and biosurfactants produced by Antarctic psychrotolerant bacteria.</title>
        <authorList>
            <person name="Styczynski M."/>
            <person name="Krucon T."/>
            <person name="Decewicz P."/>
            <person name="Dziewit L."/>
        </authorList>
    </citation>
    <scope>NUCLEOTIDE SEQUENCE [LARGE SCALE GENOMIC DNA]</scope>
    <source>
        <strain evidence="3 4">ANT_H27</strain>
    </source>
</reference>
<gene>
    <name evidence="3" type="ORF">FQ154_17095</name>
</gene>
<comment type="caution">
    <text evidence="3">The sequence shown here is derived from an EMBL/GenBank/DDBJ whole genome shotgun (WGS) entry which is preliminary data.</text>
</comment>
<dbReference type="AlphaFoldDB" id="A0A5B0E3U4"/>
<dbReference type="Proteomes" id="UP000323856">
    <property type="component" value="Unassembled WGS sequence"/>
</dbReference>
<name>A0A5B0E3U4_9MICC</name>
<dbReference type="EMBL" id="VOBL01000022">
    <property type="protein sequence ID" value="KAA0973727.1"/>
    <property type="molecule type" value="Genomic_DNA"/>
</dbReference>